<proteinExistence type="predicted"/>
<dbReference type="EMBL" id="HG712712">
    <property type="protein sequence ID" value="CDJ51281.1"/>
    <property type="molecule type" value="Genomic_DNA"/>
</dbReference>
<dbReference type="VEuPathDB" id="ToxoDB:EBH_0040710"/>
<reference evidence="1" key="2">
    <citation type="submission" date="2013-10" db="EMBL/GenBank/DDBJ databases">
        <authorList>
            <person name="Aslett M."/>
        </authorList>
    </citation>
    <scope>NUCLEOTIDE SEQUENCE [LARGE SCALE GENOMIC DNA]</scope>
    <source>
        <strain evidence="1">Houghton</strain>
    </source>
</reference>
<evidence type="ECO:0000313" key="2">
    <source>
        <dbReference type="Proteomes" id="UP000030750"/>
    </source>
</evidence>
<dbReference type="AlphaFoldDB" id="U6LM84"/>
<evidence type="ECO:0000313" key="1">
    <source>
        <dbReference type="EMBL" id="CDJ51281.1"/>
    </source>
</evidence>
<name>U6LM84_9EIME</name>
<keyword evidence="2" id="KW-1185">Reference proteome</keyword>
<protein>
    <submittedName>
        <fullName evidence="1">Uncharacterized protein</fullName>
    </submittedName>
</protein>
<dbReference type="Proteomes" id="UP000030750">
    <property type="component" value="Unassembled WGS sequence"/>
</dbReference>
<gene>
    <name evidence="1" type="ORF">EBH_0040710</name>
</gene>
<reference evidence="1" key="1">
    <citation type="submission" date="2013-10" db="EMBL/GenBank/DDBJ databases">
        <title>Genomic analysis of the causative agents of coccidiosis in chickens.</title>
        <authorList>
            <person name="Reid A.J."/>
            <person name="Blake D."/>
            <person name="Billington K."/>
            <person name="Browne H."/>
            <person name="Dunn M."/>
            <person name="Hung S."/>
            <person name="Kawahara F."/>
            <person name="Miranda-Saavedra D."/>
            <person name="Mourier T."/>
            <person name="Nagra H."/>
            <person name="Otto T.D."/>
            <person name="Rawlings N."/>
            <person name="Sanchez A."/>
            <person name="Sanders M."/>
            <person name="Subramaniam C."/>
            <person name="Tay Y."/>
            <person name="Dear P."/>
            <person name="Doerig C."/>
            <person name="Gruber A."/>
            <person name="Parkinson J."/>
            <person name="Shirley M."/>
            <person name="Wan K.L."/>
            <person name="Berriman M."/>
            <person name="Tomley F."/>
            <person name="Pain A."/>
        </authorList>
    </citation>
    <scope>NUCLEOTIDE SEQUENCE [LARGE SCALE GENOMIC DNA]</scope>
    <source>
        <strain evidence="1">Houghton</strain>
    </source>
</reference>
<accession>U6LM84</accession>
<organism evidence="1 2">
    <name type="scientific">Eimeria brunetti</name>
    <dbReference type="NCBI Taxonomy" id="51314"/>
    <lineage>
        <taxon>Eukaryota</taxon>
        <taxon>Sar</taxon>
        <taxon>Alveolata</taxon>
        <taxon>Apicomplexa</taxon>
        <taxon>Conoidasida</taxon>
        <taxon>Coccidia</taxon>
        <taxon>Eucoccidiorida</taxon>
        <taxon>Eimeriorina</taxon>
        <taxon>Eimeriidae</taxon>
        <taxon>Eimeria</taxon>
    </lineage>
</organism>
<sequence length="86" mass="9418">MARVVSPSPAEKCAVIWAVGCLRFAGGKPALSKRVFIRTRAPPLDIPADVQKFFGLSSYYLNFIRGFARTTLFSETTNGLAQAPIR</sequence>